<comment type="catalytic activity">
    <reaction evidence="11">
        <text>adenosine(37) in tRNA(Ala) + H2O + H(+) = inosine(37) in tRNA(Ala) + NH4(+)</text>
        <dbReference type="Rhea" id="RHEA:50968"/>
        <dbReference type="Rhea" id="RHEA-COMP:12855"/>
        <dbReference type="Rhea" id="RHEA-COMP:12856"/>
        <dbReference type="ChEBI" id="CHEBI:15377"/>
        <dbReference type="ChEBI" id="CHEBI:15378"/>
        <dbReference type="ChEBI" id="CHEBI:28938"/>
        <dbReference type="ChEBI" id="CHEBI:74411"/>
        <dbReference type="ChEBI" id="CHEBI:82852"/>
        <dbReference type="EC" id="3.5.4.34"/>
    </reaction>
</comment>
<dbReference type="GO" id="GO:0043829">
    <property type="term" value="F:tRNA-specific adenosine-37 deaminase activity"/>
    <property type="evidence" value="ECO:0007669"/>
    <property type="project" value="UniProtKB-EC"/>
</dbReference>
<dbReference type="GO" id="GO:0003723">
    <property type="term" value="F:RNA binding"/>
    <property type="evidence" value="ECO:0007669"/>
    <property type="project" value="InterPro"/>
</dbReference>
<gene>
    <name evidence="13" type="ORF">BCR41DRAFT_420733</name>
</gene>
<proteinExistence type="inferred from homology"/>
<evidence type="ECO:0000256" key="2">
    <source>
        <dbReference type="ARBA" id="ARBA00022723"/>
    </source>
</evidence>
<comment type="caution">
    <text evidence="13">The sequence shown here is derived from an EMBL/GenBank/DDBJ whole genome shotgun (WGS) entry which is preliminary data.</text>
</comment>
<dbReference type="OrthoDB" id="10268011at2759"/>
<evidence type="ECO:0000256" key="7">
    <source>
        <dbReference type="ARBA" id="ARBA00038326"/>
    </source>
</evidence>
<dbReference type="RefSeq" id="XP_021883049.1">
    <property type="nucleotide sequence ID" value="XM_022029933.1"/>
</dbReference>
<evidence type="ECO:0000313" key="14">
    <source>
        <dbReference type="Proteomes" id="UP000193648"/>
    </source>
</evidence>
<dbReference type="SMART" id="SM00552">
    <property type="entry name" value="ADEAMc"/>
    <property type="match status" value="1"/>
</dbReference>
<evidence type="ECO:0000256" key="4">
    <source>
        <dbReference type="ARBA" id="ARBA00022833"/>
    </source>
</evidence>
<evidence type="ECO:0000256" key="9">
    <source>
        <dbReference type="ARBA" id="ARBA00040502"/>
    </source>
</evidence>
<feature type="domain" description="A to I editase" evidence="12">
    <location>
        <begin position="75"/>
        <end position="498"/>
    </location>
</feature>
<dbReference type="InParanoid" id="A0A1Y2GUV4"/>
<evidence type="ECO:0000313" key="13">
    <source>
        <dbReference type="EMBL" id="ORZ21798.1"/>
    </source>
</evidence>
<dbReference type="GeneID" id="33571776"/>
<evidence type="ECO:0000256" key="6">
    <source>
        <dbReference type="ARBA" id="ARBA00037784"/>
    </source>
</evidence>
<dbReference type="STRING" id="64571.A0A1Y2GUV4"/>
<reference evidence="13 14" key="1">
    <citation type="submission" date="2016-07" db="EMBL/GenBank/DDBJ databases">
        <title>Pervasive Adenine N6-methylation of Active Genes in Fungi.</title>
        <authorList>
            <consortium name="DOE Joint Genome Institute"/>
            <person name="Mondo S.J."/>
            <person name="Dannebaum R.O."/>
            <person name="Kuo R.C."/>
            <person name="Labutti K."/>
            <person name="Haridas S."/>
            <person name="Kuo A."/>
            <person name="Salamov A."/>
            <person name="Ahrendt S.R."/>
            <person name="Lipzen A."/>
            <person name="Sullivan W."/>
            <person name="Andreopoulos W.B."/>
            <person name="Clum A."/>
            <person name="Lindquist E."/>
            <person name="Daum C."/>
            <person name="Ramamoorthy G.K."/>
            <person name="Gryganskyi A."/>
            <person name="Culley D."/>
            <person name="Magnuson J.K."/>
            <person name="James T.Y."/>
            <person name="O'Malley M.A."/>
            <person name="Stajich J.E."/>
            <person name="Spatafora J.W."/>
            <person name="Visel A."/>
            <person name="Grigoriev I.V."/>
        </authorList>
    </citation>
    <scope>NUCLEOTIDE SEQUENCE [LARGE SCALE GENOMIC DNA]</scope>
    <source>
        <strain evidence="13 14">NRRL 3116</strain>
    </source>
</reference>
<dbReference type="GO" id="GO:0046872">
    <property type="term" value="F:metal ion binding"/>
    <property type="evidence" value="ECO:0007669"/>
    <property type="project" value="UniProtKB-KW"/>
</dbReference>
<comment type="function">
    <text evidence="6">Specifically deaminates adenosine-37 to inosine in tRNA-Ala.</text>
</comment>
<dbReference type="PANTHER" id="PTHR46516:SF1">
    <property type="entry name" value="TRNA-SPECIFIC ADENOSINE DEAMINASE 1"/>
    <property type="match status" value="1"/>
</dbReference>
<dbReference type="EC" id="3.5.4.34" evidence="8"/>
<evidence type="ECO:0000256" key="5">
    <source>
        <dbReference type="ARBA" id="ARBA00037026"/>
    </source>
</evidence>
<dbReference type="GO" id="GO:0008033">
    <property type="term" value="P:tRNA processing"/>
    <property type="evidence" value="ECO:0007669"/>
    <property type="project" value="UniProtKB-KW"/>
</dbReference>
<protein>
    <recommendedName>
        <fullName evidence="9">tRNA-specific adenosine deaminase 1</fullName>
        <ecNumber evidence="8">3.5.4.34</ecNumber>
    </recommendedName>
    <alternativeName>
        <fullName evidence="10">tRNA-specific adenosine-37 deaminase</fullName>
    </alternativeName>
</protein>
<dbReference type="FunCoup" id="A0A1Y2GUV4">
    <property type="interactions" value="455"/>
</dbReference>
<accession>A0A1Y2GUV4</accession>
<dbReference type="Pfam" id="PF02137">
    <property type="entry name" value="A_deamin"/>
    <property type="match status" value="1"/>
</dbReference>
<name>A0A1Y2GUV4_9FUNG</name>
<dbReference type="AlphaFoldDB" id="A0A1Y2GUV4"/>
<keyword evidence="2" id="KW-0479">Metal-binding</keyword>
<keyword evidence="3" id="KW-0378">Hydrolase</keyword>
<evidence type="ECO:0000259" key="12">
    <source>
        <dbReference type="PROSITE" id="PS50141"/>
    </source>
</evidence>
<sequence>MPRITSQELVSGIVQECHTQFSKLPKHGKPAKKTNGQTEWTILAGIVMAIPVNDTEQSADKKGEGDELWDIACISLATGSKCLPQSKLSPRGDVVNDCHAEVLARRGFNRWCLAQMQSCIGNPDNPKNIFRYIGEQSTGQGEKWPFFELVSSRTQFHLYVSQSPCGDATTASLALTQTAESKQAFMNGQKLQTNMGTRIFAPALEIGVVGSKRQREKDIESLPVAIKCPRLDEMEDISTVSASLINCDHVLELRRGRVDYDSVGVLRTKPGRVDSEPTLSMSCSDKIARWNVLGITSALVAPFLKPIFLQSIVICELFDTTALERALFGRIKCCRCSDNSLQPTQLHPIDIHKTTSVFEFSKESITAKNEQEGVMTPPVACPSSISWIASESLTTEVLVNGCKAGASARQPLQSKSRSRLCKLNMFKASVALWKSLPSFNLKSSNQDNLVQRLMSEDSSNIIYADWKAQTSEYNTVKQQLFQGVFQNWVKNDKTLEMFNVDGEIK</sequence>
<keyword evidence="4" id="KW-0862">Zinc</keyword>
<comment type="similarity">
    <text evidence="7">Belongs to the ADAT1 family.</text>
</comment>
<organism evidence="13 14">
    <name type="scientific">Lobosporangium transversale</name>
    <dbReference type="NCBI Taxonomy" id="64571"/>
    <lineage>
        <taxon>Eukaryota</taxon>
        <taxon>Fungi</taxon>
        <taxon>Fungi incertae sedis</taxon>
        <taxon>Mucoromycota</taxon>
        <taxon>Mortierellomycotina</taxon>
        <taxon>Mortierellomycetes</taxon>
        <taxon>Mortierellales</taxon>
        <taxon>Mortierellaceae</taxon>
        <taxon>Lobosporangium</taxon>
    </lineage>
</organism>
<keyword evidence="1" id="KW-0819">tRNA processing</keyword>
<dbReference type="Proteomes" id="UP000193648">
    <property type="component" value="Unassembled WGS sequence"/>
</dbReference>
<evidence type="ECO:0000256" key="3">
    <source>
        <dbReference type="ARBA" id="ARBA00022801"/>
    </source>
</evidence>
<evidence type="ECO:0000256" key="10">
    <source>
        <dbReference type="ARBA" id="ARBA00041760"/>
    </source>
</evidence>
<comment type="cofactor">
    <cofactor evidence="5">
        <name>1D-myo-inositol hexakisphosphate</name>
        <dbReference type="ChEBI" id="CHEBI:58130"/>
    </cofactor>
</comment>
<dbReference type="InterPro" id="IPR002466">
    <property type="entry name" value="A_deamin"/>
</dbReference>
<keyword evidence="14" id="KW-1185">Reference proteome</keyword>
<dbReference type="PANTHER" id="PTHR46516">
    <property type="entry name" value="TRNA-SPECIFIC ADENOSINE DEAMINASE 1"/>
    <property type="match status" value="1"/>
</dbReference>
<dbReference type="PROSITE" id="PS50141">
    <property type="entry name" value="A_DEAMIN_EDITASE"/>
    <property type="match status" value="1"/>
</dbReference>
<evidence type="ECO:0000256" key="8">
    <source>
        <dbReference type="ARBA" id="ARBA00038940"/>
    </source>
</evidence>
<evidence type="ECO:0000256" key="1">
    <source>
        <dbReference type="ARBA" id="ARBA00022694"/>
    </source>
</evidence>
<evidence type="ECO:0000256" key="11">
    <source>
        <dbReference type="ARBA" id="ARBA00047635"/>
    </source>
</evidence>
<dbReference type="EMBL" id="MCFF01000011">
    <property type="protein sequence ID" value="ORZ21798.1"/>
    <property type="molecule type" value="Genomic_DNA"/>
</dbReference>